<feature type="chain" id="PRO_5043278639" evidence="1">
    <location>
        <begin position="20"/>
        <end position="384"/>
    </location>
</feature>
<proteinExistence type="predicted"/>
<keyword evidence="1" id="KW-0732">Signal</keyword>
<evidence type="ECO:0000256" key="1">
    <source>
        <dbReference type="SAM" id="SignalP"/>
    </source>
</evidence>
<evidence type="ECO:0000313" key="2">
    <source>
        <dbReference type="EMBL" id="MQN77930.1"/>
    </source>
</evidence>
<dbReference type="RefSeq" id="WP_153092964.1">
    <property type="nucleotide sequence ID" value="NZ_VZBX01000023.1"/>
</dbReference>
<evidence type="ECO:0000313" key="3">
    <source>
        <dbReference type="Proteomes" id="UP000423156"/>
    </source>
</evidence>
<dbReference type="AlphaFoldDB" id="A0AA90UUF8"/>
<dbReference type="Proteomes" id="UP000423156">
    <property type="component" value="Unassembled WGS sequence"/>
</dbReference>
<accession>A0AA90UUF8</accession>
<protein>
    <submittedName>
        <fullName evidence="2">Uncharacterized protein</fullName>
    </submittedName>
</protein>
<reference evidence="3" key="1">
    <citation type="submission" date="2019-09" db="EMBL/GenBank/DDBJ databases">
        <title>Distinct polysaccharide growth profiles of human intestinal Prevotella copri isolates.</title>
        <authorList>
            <person name="Fehlner-Peach H."/>
            <person name="Magnabosco C."/>
            <person name="Raghavan V."/>
            <person name="Scher J.U."/>
            <person name="Tett A."/>
            <person name="Cox L.M."/>
            <person name="Gottsegen C."/>
            <person name="Watters A."/>
            <person name="Wiltshire- Gordon J.D."/>
            <person name="Segata N."/>
            <person name="Bonneau R."/>
            <person name="Littman D.R."/>
        </authorList>
    </citation>
    <scope>NUCLEOTIDE SEQUENCE [LARGE SCALE GENOMIC DNA]</scope>
    <source>
        <strain evidence="3">BU41712</strain>
    </source>
</reference>
<comment type="caution">
    <text evidence="2">The sequence shown here is derived from an EMBL/GenBank/DDBJ whole genome shotgun (WGS) entry which is preliminary data.</text>
</comment>
<gene>
    <name evidence="2" type="ORF">F7D71_08700</name>
</gene>
<sequence length="384" mass="42611">MKKISLIVMSCMIACGLLANHGIVKGGEMAPKVEDTVSIAKKITDSQWLSNNSDTLEVDTAGEDSVVNVVAYFCKGDTCEYWIYENEWKVDGKDTVKTLGVSTQVRLVVNDSTSKGYKMSYTFLDVKADSVGDNFRDKMMAMIAERTAKSVIGSTINFETDEYGRITKITNLSQIKKQAKALFKASMKDIASMPIMQAMKKAIGLDFMKIGNQANTDELVEGYLEELKLLFACHGSQYAVGEHHEHEDATKDSYANDTYINASLEKSGNYTISCEVVSVIPKETVKEVMGGLMGAFMMEGLKGKKTEEDGKEHDGDIKDLDDEFKKEIDKAVDQDVQTSEYLSVTCFEDGWPSSVLKQNKSVIVGHGKLKQKLIEACRFAQREK</sequence>
<organism evidence="2 3">
    <name type="scientific">Segatella copri</name>
    <dbReference type="NCBI Taxonomy" id="165179"/>
    <lineage>
        <taxon>Bacteria</taxon>
        <taxon>Pseudomonadati</taxon>
        <taxon>Bacteroidota</taxon>
        <taxon>Bacteroidia</taxon>
        <taxon>Bacteroidales</taxon>
        <taxon>Prevotellaceae</taxon>
        <taxon>Segatella</taxon>
    </lineage>
</organism>
<name>A0AA90UUF8_9BACT</name>
<dbReference type="EMBL" id="VZBZ01000116">
    <property type="protein sequence ID" value="MQN77930.1"/>
    <property type="molecule type" value="Genomic_DNA"/>
</dbReference>
<feature type="signal peptide" evidence="1">
    <location>
        <begin position="1"/>
        <end position="19"/>
    </location>
</feature>